<dbReference type="PANTHER" id="PTHR23501:SF33">
    <property type="entry name" value="MAJOR FACILITATOR SUPERFAMILY (MFS) PROFILE DOMAIN-CONTAINING PROTEIN"/>
    <property type="match status" value="1"/>
</dbReference>
<feature type="transmembrane region" description="Helical" evidence="5">
    <location>
        <begin position="250"/>
        <end position="266"/>
    </location>
</feature>
<dbReference type="PANTHER" id="PTHR23501">
    <property type="entry name" value="MAJOR FACILITATOR SUPERFAMILY"/>
    <property type="match status" value="1"/>
</dbReference>
<protein>
    <submittedName>
        <fullName evidence="7">MFS general substrate transporter</fullName>
    </submittedName>
</protein>
<keyword evidence="3 5" id="KW-1133">Transmembrane helix</keyword>
<reference evidence="7" key="1">
    <citation type="submission" date="2022-12" db="EMBL/GenBank/DDBJ databases">
        <authorList>
            <person name="Petersen C."/>
        </authorList>
    </citation>
    <scope>NUCLEOTIDE SEQUENCE</scope>
    <source>
        <strain evidence="7">IBT 29677</strain>
    </source>
</reference>
<evidence type="ECO:0000313" key="8">
    <source>
        <dbReference type="Proteomes" id="UP001147747"/>
    </source>
</evidence>
<sequence length="531" mass="57088">MQVKIPDEQSPLLKDTECQKPQPQGITKLLAGLVGVFLASADKYVLLTTQTKIALSLQSPSSASLLLVSYNLGYCVALPVYGFLSHLHGSRKFLLISYALFAIGCAISGSVDSLWPFVFGRFLSGIGGAGMTDLLFVLINEVYDISEIASVRSYIMAAEIFGQGCGGPIGGLITDTIGWRWALLGQAPIGFLCLILAYFQLPQESKKHDVKPGLDLWSFDYLGLGAFVISATSFVLGTTNGSPILDGNKPALFTISAIFLGILFCIEKVTPRPMIPSSIITAPGLRHIFLGQFTFFVFVSTVSGGSVPRSSGDLDGVPVNTAQFLTNLPPYLSQIDHLNSSEIALRIWPSCIGLVIGTMIAGKAMRTTIKYRQLSLIGIGIAVASLIVIIIRWNDGIQGVEVYYGLPMSVGCGIFLSAQFLALTVRSAEQFANATAIYCLVQQISQIVGTSGSTAALHQLFRLRLNANLDGTALSDKAKIIHEILQNYGAIARLPEIMQKVVQLSYIEAFRLVPALSTILTIITGVFALFT</sequence>
<reference evidence="7" key="2">
    <citation type="journal article" date="2023" name="IMA Fungus">
        <title>Comparative genomic study of the Penicillium genus elucidates a diverse pangenome and 15 lateral gene transfer events.</title>
        <authorList>
            <person name="Petersen C."/>
            <person name="Sorensen T."/>
            <person name="Nielsen M.R."/>
            <person name="Sondergaard T.E."/>
            <person name="Sorensen J.L."/>
            <person name="Fitzpatrick D.A."/>
            <person name="Frisvad J.C."/>
            <person name="Nielsen K.L."/>
        </authorList>
    </citation>
    <scope>NUCLEOTIDE SEQUENCE</scope>
    <source>
        <strain evidence="7">IBT 29677</strain>
    </source>
</reference>
<accession>A0A9W9VPR6</accession>
<feature type="transmembrane region" description="Helical" evidence="5">
    <location>
        <begin position="151"/>
        <end position="173"/>
    </location>
</feature>
<feature type="transmembrane region" description="Helical" evidence="5">
    <location>
        <begin position="287"/>
        <end position="307"/>
    </location>
</feature>
<keyword evidence="2 5" id="KW-0812">Transmembrane</keyword>
<comment type="subcellular location">
    <subcellularLocation>
        <location evidence="1">Membrane</location>
        <topology evidence="1">Multi-pass membrane protein</topology>
    </subcellularLocation>
</comment>
<dbReference type="PROSITE" id="PS50850">
    <property type="entry name" value="MFS"/>
    <property type="match status" value="1"/>
</dbReference>
<evidence type="ECO:0000256" key="5">
    <source>
        <dbReference type="SAM" id="Phobius"/>
    </source>
</evidence>
<dbReference type="InterPro" id="IPR036259">
    <property type="entry name" value="MFS_trans_sf"/>
</dbReference>
<keyword evidence="4 5" id="KW-0472">Membrane</keyword>
<dbReference type="GO" id="GO:0015174">
    <property type="term" value="F:basic amino acid transmembrane transporter activity"/>
    <property type="evidence" value="ECO:0007669"/>
    <property type="project" value="TreeGrafter"/>
</dbReference>
<dbReference type="Pfam" id="PF07690">
    <property type="entry name" value="MFS_1"/>
    <property type="match status" value="1"/>
</dbReference>
<keyword evidence="8" id="KW-1185">Reference proteome</keyword>
<feature type="transmembrane region" description="Helical" evidence="5">
    <location>
        <begin position="117"/>
        <end position="139"/>
    </location>
</feature>
<dbReference type="GeneID" id="81373226"/>
<gene>
    <name evidence="7" type="ORF">N7509_009609</name>
</gene>
<feature type="transmembrane region" description="Helical" evidence="5">
    <location>
        <begin position="93"/>
        <end position="111"/>
    </location>
</feature>
<feature type="domain" description="Major facilitator superfamily (MFS) profile" evidence="6">
    <location>
        <begin position="28"/>
        <end position="531"/>
    </location>
</feature>
<dbReference type="EMBL" id="JAPZBU010000009">
    <property type="protein sequence ID" value="KAJ5387068.1"/>
    <property type="molecule type" value="Genomic_DNA"/>
</dbReference>
<dbReference type="AlphaFoldDB" id="A0A9W9VPR6"/>
<evidence type="ECO:0000256" key="4">
    <source>
        <dbReference type="ARBA" id="ARBA00023136"/>
    </source>
</evidence>
<evidence type="ECO:0000256" key="2">
    <source>
        <dbReference type="ARBA" id="ARBA00022692"/>
    </source>
</evidence>
<feature type="transmembrane region" description="Helical" evidence="5">
    <location>
        <begin position="343"/>
        <end position="362"/>
    </location>
</feature>
<dbReference type="GO" id="GO:0000329">
    <property type="term" value="C:fungal-type vacuole membrane"/>
    <property type="evidence" value="ECO:0007669"/>
    <property type="project" value="TreeGrafter"/>
</dbReference>
<dbReference type="InterPro" id="IPR020846">
    <property type="entry name" value="MFS_dom"/>
</dbReference>
<dbReference type="InterPro" id="IPR011701">
    <property type="entry name" value="MFS"/>
</dbReference>
<dbReference type="Gene3D" id="1.20.1250.20">
    <property type="entry name" value="MFS general substrate transporter like domains"/>
    <property type="match status" value="1"/>
</dbReference>
<evidence type="ECO:0000256" key="3">
    <source>
        <dbReference type="ARBA" id="ARBA00022989"/>
    </source>
</evidence>
<feature type="transmembrane region" description="Helical" evidence="5">
    <location>
        <begin position="179"/>
        <end position="199"/>
    </location>
</feature>
<evidence type="ECO:0000313" key="7">
    <source>
        <dbReference type="EMBL" id="KAJ5387068.1"/>
    </source>
</evidence>
<dbReference type="Proteomes" id="UP001147747">
    <property type="component" value="Unassembled WGS sequence"/>
</dbReference>
<feature type="transmembrane region" description="Helical" evidence="5">
    <location>
        <begin position="509"/>
        <end position="530"/>
    </location>
</feature>
<feature type="transmembrane region" description="Helical" evidence="5">
    <location>
        <begin position="403"/>
        <end position="423"/>
    </location>
</feature>
<dbReference type="SUPFAM" id="SSF103473">
    <property type="entry name" value="MFS general substrate transporter"/>
    <property type="match status" value="1"/>
</dbReference>
<evidence type="ECO:0000259" key="6">
    <source>
        <dbReference type="PROSITE" id="PS50850"/>
    </source>
</evidence>
<feature type="transmembrane region" description="Helical" evidence="5">
    <location>
        <begin position="374"/>
        <end position="391"/>
    </location>
</feature>
<evidence type="ECO:0000256" key="1">
    <source>
        <dbReference type="ARBA" id="ARBA00004141"/>
    </source>
</evidence>
<feature type="transmembrane region" description="Helical" evidence="5">
    <location>
        <begin position="67"/>
        <end position="84"/>
    </location>
</feature>
<comment type="caution">
    <text evidence="7">The sequence shown here is derived from an EMBL/GenBank/DDBJ whole genome shotgun (WGS) entry which is preliminary data.</text>
</comment>
<name>A0A9W9VPR6_9EURO</name>
<organism evidence="7 8">
    <name type="scientific">Penicillium cosmopolitanum</name>
    <dbReference type="NCBI Taxonomy" id="1131564"/>
    <lineage>
        <taxon>Eukaryota</taxon>
        <taxon>Fungi</taxon>
        <taxon>Dikarya</taxon>
        <taxon>Ascomycota</taxon>
        <taxon>Pezizomycotina</taxon>
        <taxon>Eurotiomycetes</taxon>
        <taxon>Eurotiomycetidae</taxon>
        <taxon>Eurotiales</taxon>
        <taxon>Aspergillaceae</taxon>
        <taxon>Penicillium</taxon>
    </lineage>
</organism>
<feature type="transmembrane region" description="Helical" evidence="5">
    <location>
        <begin position="219"/>
        <end position="238"/>
    </location>
</feature>
<dbReference type="RefSeq" id="XP_056484866.1">
    <property type="nucleotide sequence ID" value="XM_056634246.1"/>
</dbReference>
<proteinExistence type="predicted"/>
<dbReference type="OrthoDB" id="6770063at2759"/>